<dbReference type="Gene3D" id="3.90.470.20">
    <property type="entry name" value="4'-phosphopantetheinyl transferase domain"/>
    <property type="match status" value="2"/>
</dbReference>
<reference evidence="3 4" key="1">
    <citation type="submission" date="2015-12" db="EMBL/GenBank/DDBJ databases">
        <title>Genome sequence of Oceanibaculum pacificum MCCC 1A02656.</title>
        <authorList>
            <person name="Lu L."/>
            <person name="Lai Q."/>
            <person name="Shao Z."/>
            <person name="Qian P."/>
        </authorList>
    </citation>
    <scope>NUCLEOTIDE SEQUENCE [LARGE SCALE GENOMIC DNA]</scope>
    <source>
        <strain evidence="3 4">MCCC 1A02656</strain>
    </source>
</reference>
<dbReference type="SUPFAM" id="SSF56214">
    <property type="entry name" value="4'-phosphopantetheinyl transferase"/>
    <property type="match status" value="1"/>
</dbReference>
<dbReference type="Pfam" id="PF01648">
    <property type="entry name" value="ACPS"/>
    <property type="match status" value="1"/>
</dbReference>
<dbReference type="InterPro" id="IPR037143">
    <property type="entry name" value="4-PPantetheinyl_Trfase_dom_sf"/>
</dbReference>
<keyword evidence="4" id="KW-1185">Reference proteome</keyword>
<protein>
    <recommendedName>
        <fullName evidence="2">4'-phosphopantetheinyl transferase domain-containing protein</fullName>
    </recommendedName>
</protein>
<evidence type="ECO:0000256" key="1">
    <source>
        <dbReference type="ARBA" id="ARBA00022679"/>
    </source>
</evidence>
<accession>A0A154VIC5</accession>
<feature type="domain" description="4'-phosphopantetheinyl transferase" evidence="2">
    <location>
        <begin position="137"/>
        <end position="205"/>
    </location>
</feature>
<dbReference type="EMBL" id="LPXN01000160">
    <property type="protein sequence ID" value="KZD01050.1"/>
    <property type="molecule type" value="Genomic_DNA"/>
</dbReference>
<dbReference type="STRING" id="580166.AUP43_03680"/>
<evidence type="ECO:0000313" key="3">
    <source>
        <dbReference type="EMBL" id="KZD01050.1"/>
    </source>
</evidence>
<dbReference type="GO" id="GO:0008897">
    <property type="term" value="F:holo-[acyl-carrier-protein] synthase activity"/>
    <property type="evidence" value="ECO:0007669"/>
    <property type="project" value="InterPro"/>
</dbReference>
<sequence>MLPSVRILAASLLTLERDAGKAGDRPWLRAAFAMAAPGDGGPQDRAIDGLLHPAEQALAAGFPSAARHDGFILGRAAAKAALSAWPSGPAPRDLWIEPGIFGQPVIRGALPADASLRIGISHIQACAVAIAFDAAHPMGIDLEAVAPDAVADVMQAATAADRALLGTLADHPQTDRAGILWSAQESLAKALGTGLMTSPGLYELNHIELMADGRVACGFAHFAQYKAVCSRTAQGWCAIALPKNTRISRLPAC</sequence>
<evidence type="ECO:0000313" key="4">
    <source>
        <dbReference type="Proteomes" id="UP000076400"/>
    </source>
</evidence>
<dbReference type="GO" id="GO:0000287">
    <property type="term" value="F:magnesium ion binding"/>
    <property type="evidence" value="ECO:0007669"/>
    <property type="project" value="InterPro"/>
</dbReference>
<dbReference type="OrthoDB" id="9808281at2"/>
<dbReference type="Proteomes" id="UP000076400">
    <property type="component" value="Unassembled WGS sequence"/>
</dbReference>
<dbReference type="RefSeq" id="WP_067559875.1">
    <property type="nucleotide sequence ID" value="NZ_LPXN01000160.1"/>
</dbReference>
<name>A0A154VIC5_9PROT</name>
<dbReference type="AlphaFoldDB" id="A0A154VIC5"/>
<keyword evidence="1" id="KW-0808">Transferase</keyword>
<gene>
    <name evidence="3" type="ORF">AUP43_03680</name>
</gene>
<dbReference type="InterPro" id="IPR008278">
    <property type="entry name" value="4-PPantetheinyl_Trfase_dom"/>
</dbReference>
<comment type="caution">
    <text evidence="3">The sequence shown here is derived from an EMBL/GenBank/DDBJ whole genome shotgun (WGS) entry which is preliminary data.</text>
</comment>
<organism evidence="3 4">
    <name type="scientific">Oceanibaculum pacificum</name>
    <dbReference type="NCBI Taxonomy" id="580166"/>
    <lineage>
        <taxon>Bacteria</taxon>
        <taxon>Pseudomonadati</taxon>
        <taxon>Pseudomonadota</taxon>
        <taxon>Alphaproteobacteria</taxon>
        <taxon>Rhodospirillales</taxon>
        <taxon>Oceanibaculaceae</taxon>
        <taxon>Oceanibaculum</taxon>
    </lineage>
</organism>
<evidence type="ECO:0000259" key="2">
    <source>
        <dbReference type="Pfam" id="PF01648"/>
    </source>
</evidence>
<proteinExistence type="predicted"/>